<evidence type="ECO:0000256" key="1">
    <source>
        <dbReference type="SAM" id="MobiDB-lite"/>
    </source>
</evidence>
<reference evidence="2" key="2">
    <citation type="submission" date="2020-06" db="EMBL/GenBank/DDBJ databases">
        <authorList>
            <person name="Sheffer M."/>
        </authorList>
    </citation>
    <scope>NUCLEOTIDE SEQUENCE</scope>
</reference>
<feature type="compositionally biased region" description="Basic and acidic residues" evidence="1">
    <location>
        <begin position="12"/>
        <end position="24"/>
    </location>
</feature>
<dbReference type="AlphaFoldDB" id="A0A8T0E1U7"/>
<sequence>MSEDINEDDIEKESRSADDLKNTDEADEFIAETQTLMPLGKFNLRGWRSNASLEIIDQSNKHQTVPLLGLNWNLKQDTLSCIINCPKDENLVLNKRGLLSLAQSIFDP</sequence>
<dbReference type="EMBL" id="JABXBU010002231">
    <property type="protein sequence ID" value="KAF8763440.1"/>
    <property type="molecule type" value="Genomic_DNA"/>
</dbReference>
<reference evidence="2" key="1">
    <citation type="journal article" date="2020" name="bioRxiv">
        <title>Chromosome-level reference genome of the European wasp spider Argiope bruennichi: a resource for studies on range expansion and evolutionary adaptation.</title>
        <authorList>
            <person name="Sheffer M.M."/>
            <person name="Hoppe A."/>
            <person name="Krehenwinkel H."/>
            <person name="Uhl G."/>
            <person name="Kuss A.W."/>
            <person name="Jensen L."/>
            <person name="Jensen C."/>
            <person name="Gillespie R.G."/>
            <person name="Hoff K.J."/>
            <person name="Prost S."/>
        </authorList>
    </citation>
    <scope>NUCLEOTIDE SEQUENCE</scope>
</reference>
<gene>
    <name evidence="2" type="ORF">HNY73_021626</name>
</gene>
<evidence type="ECO:0000313" key="3">
    <source>
        <dbReference type="Proteomes" id="UP000807504"/>
    </source>
</evidence>
<feature type="compositionally biased region" description="Acidic residues" evidence="1">
    <location>
        <begin position="1"/>
        <end position="11"/>
    </location>
</feature>
<accession>A0A8T0E1U7</accession>
<feature type="region of interest" description="Disordered" evidence="1">
    <location>
        <begin position="1"/>
        <end position="25"/>
    </location>
</feature>
<dbReference type="Proteomes" id="UP000807504">
    <property type="component" value="Unassembled WGS sequence"/>
</dbReference>
<proteinExistence type="predicted"/>
<organism evidence="2 3">
    <name type="scientific">Argiope bruennichi</name>
    <name type="common">Wasp spider</name>
    <name type="synonym">Aranea bruennichi</name>
    <dbReference type="NCBI Taxonomy" id="94029"/>
    <lineage>
        <taxon>Eukaryota</taxon>
        <taxon>Metazoa</taxon>
        <taxon>Ecdysozoa</taxon>
        <taxon>Arthropoda</taxon>
        <taxon>Chelicerata</taxon>
        <taxon>Arachnida</taxon>
        <taxon>Araneae</taxon>
        <taxon>Araneomorphae</taxon>
        <taxon>Entelegynae</taxon>
        <taxon>Araneoidea</taxon>
        <taxon>Araneidae</taxon>
        <taxon>Argiope</taxon>
    </lineage>
</organism>
<protein>
    <submittedName>
        <fullName evidence="2">Uncharacterized protein</fullName>
    </submittedName>
</protein>
<keyword evidence="3" id="KW-1185">Reference proteome</keyword>
<comment type="caution">
    <text evidence="2">The sequence shown here is derived from an EMBL/GenBank/DDBJ whole genome shotgun (WGS) entry which is preliminary data.</text>
</comment>
<evidence type="ECO:0000313" key="2">
    <source>
        <dbReference type="EMBL" id="KAF8763440.1"/>
    </source>
</evidence>
<name>A0A8T0E1U7_ARGBR</name>